<dbReference type="GeneID" id="56475245"/>
<organism evidence="14 15">
    <name type="scientific">Peribacillus simplex NBRC 15720 = DSM 1321</name>
    <dbReference type="NCBI Taxonomy" id="1349754"/>
    <lineage>
        <taxon>Bacteria</taxon>
        <taxon>Bacillati</taxon>
        <taxon>Bacillota</taxon>
        <taxon>Bacilli</taxon>
        <taxon>Bacillales</taxon>
        <taxon>Bacillaceae</taxon>
        <taxon>Peribacillus</taxon>
    </lineage>
</organism>
<evidence type="ECO:0000313" key="15">
    <source>
        <dbReference type="Proteomes" id="UP000214618"/>
    </source>
</evidence>
<feature type="compositionally biased region" description="Acidic residues" evidence="13">
    <location>
        <begin position="14"/>
        <end position="32"/>
    </location>
</feature>
<reference evidence="14 15" key="1">
    <citation type="submission" date="2016-10" db="EMBL/GenBank/DDBJ databases">
        <title>The whole genome sequencing and assembly of Bacillus simplex DSM 1321 strain.</title>
        <authorList>
            <person name="Park M.-K."/>
            <person name="Lee Y.-J."/>
            <person name="Yi H."/>
            <person name="Bahn Y.-S."/>
            <person name="Kim J.F."/>
            <person name="Lee D.-W."/>
        </authorList>
    </citation>
    <scope>NUCLEOTIDE SEQUENCE [LARGE SCALE GENOMIC DNA]</scope>
    <source>
        <strain evidence="14 15">DSM 1321</strain>
    </source>
</reference>
<dbReference type="CDD" id="cd00446">
    <property type="entry name" value="GrpE"/>
    <property type="match status" value="1"/>
</dbReference>
<evidence type="ECO:0000256" key="10">
    <source>
        <dbReference type="HAMAP-Rule" id="MF_01151"/>
    </source>
</evidence>
<dbReference type="GO" id="GO:0006457">
    <property type="term" value="P:protein folding"/>
    <property type="evidence" value="ECO:0007669"/>
    <property type="project" value="InterPro"/>
</dbReference>
<dbReference type="PRINTS" id="PR00773">
    <property type="entry name" value="GRPEPROTEIN"/>
</dbReference>
<dbReference type="AlphaFoldDB" id="A0A223ELS0"/>
<evidence type="ECO:0000256" key="2">
    <source>
        <dbReference type="ARBA" id="ARBA00009054"/>
    </source>
</evidence>
<dbReference type="PANTHER" id="PTHR21237:SF23">
    <property type="entry name" value="GRPE PROTEIN HOMOLOG, MITOCHONDRIAL"/>
    <property type="match status" value="1"/>
</dbReference>
<dbReference type="GO" id="GO:0000774">
    <property type="term" value="F:adenyl-nucleotide exchange factor activity"/>
    <property type="evidence" value="ECO:0007669"/>
    <property type="project" value="InterPro"/>
</dbReference>
<dbReference type="FunFam" id="2.30.22.10:FF:000001">
    <property type="entry name" value="Protein GrpE"/>
    <property type="match status" value="1"/>
</dbReference>
<evidence type="ECO:0000256" key="13">
    <source>
        <dbReference type="SAM" id="MobiDB-lite"/>
    </source>
</evidence>
<evidence type="ECO:0000256" key="5">
    <source>
        <dbReference type="ARBA" id="ARBA00023016"/>
    </source>
</evidence>
<dbReference type="RefSeq" id="WP_063232994.1">
    <property type="nucleotide sequence ID" value="NZ_BCVO01000005.1"/>
</dbReference>
<name>A0A223ELS0_9BACI</name>
<dbReference type="GO" id="GO:0051087">
    <property type="term" value="F:protein-folding chaperone binding"/>
    <property type="evidence" value="ECO:0007669"/>
    <property type="project" value="InterPro"/>
</dbReference>
<evidence type="ECO:0000256" key="9">
    <source>
        <dbReference type="ARBA" id="ARBA00076414"/>
    </source>
</evidence>
<evidence type="ECO:0000256" key="7">
    <source>
        <dbReference type="ARBA" id="ARBA00053401"/>
    </source>
</evidence>
<dbReference type="InterPro" id="IPR009012">
    <property type="entry name" value="GrpE_head"/>
</dbReference>
<gene>
    <name evidence="10" type="primary">grpE</name>
    <name evidence="14" type="ORF">BS1321_20960</name>
</gene>
<protein>
    <recommendedName>
        <fullName evidence="8 10">Protein GrpE</fullName>
    </recommendedName>
    <alternativeName>
        <fullName evidence="9 10">HSP-70 cofactor</fullName>
    </alternativeName>
</protein>
<dbReference type="SUPFAM" id="SSF58014">
    <property type="entry name" value="Coiled-coil domain of nucleotide exchange factor GrpE"/>
    <property type="match status" value="1"/>
</dbReference>
<dbReference type="Gene3D" id="3.90.20.20">
    <property type="match status" value="1"/>
</dbReference>
<comment type="subunit">
    <text evidence="3 10">Homodimer.</text>
</comment>
<dbReference type="InterPro" id="IPR013805">
    <property type="entry name" value="GrpE_CC"/>
</dbReference>
<keyword evidence="5 10" id="KW-0346">Stress response</keyword>
<dbReference type="Gene3D" id="2.30.22.10">
    <property type="entry name" value="Head domain of nucleotide exchange factor GrpE"/>
    <property type="match status" value="1"/>
</dbReference>
<dbReference type="GO" id="GO:0005737">
    <property type="term" value="C:cytoplasm"/>
    <property type="evidence" value="ECO:0007669"/>
    <property type="project" value="UniProtKB-SubCell"/>
</dbReference>
<feature type="compositionally biased region" description="Basic and acidic residues" evidence="13">
    <location>
        <begin position="33"/>
        <end position="43"/>
    </location>
</feature>
<evidence type="ECO:0000256" key="6">
    <source>
        <dbReference type="ARBA" id="ARBA00023186"/>
    </source>
</evidence>
<comment type="function">
    <text evidence="7 10 11">Participates actively in the response to hyperosmotic and heat shock by preventing the aggregation of stress-denatured proteins, in association with DnaK and GrpE. It is the nucleotide exchange factor for DnaK and may function as a thermosensor. Unfolded proteins bind initially to DnaJ; upon interaction with the DnaJ-bound protein, DnaK hydrolyzes its bound ATP, resulting in the formation of a stable complex. GrpE releases ADP from DnaK; ATP binding to DnaK triggers the release of the substrate protein, thus completing the reaction cycle. Several rounds of ATP-dependent interactions between DnaJ, DnaK and GrpE are required for fully efficient folding.</text>
</comment>
<comment type="similarity">
    <text evidence="2 10 12">Belongs to the GrpE family.</text>
</comment>
<evidence type="ECO:0000256" key="3">
    <source>
        <dbReference type="ARBA" id="ARBA00011738"/>
    </source>
</evidence>
<evidence type="ECO:0000256" key="1">
    <source>
        <dbReference type="ARBA" id="ARBA00004496"/>
    </source>
</evidence>
<dbReference type="Proteomes" id="UP000214618">
    <property type="component" value="Chromosome"/>
</dbReference>
<keyword evidence="4 10" id="KW-0963">Cytoplasm</keyword>
<dbReference type="PANTHER" id="PTHR21237">
    <property type="entry name" value="GRPE PROTEIN"/>
    <property type="match status" value="1"/>
</dbReference>
<accession>A0A223ELS0</accession>
<dbReference type="EMBL" id="CP017704">
    <property type="protein sequence ID" value="ASS96164.1"/>
    <property type="molecule type" value="Genomic_DNA"/>
</dbReference>
<feature type="compositionally biased region" description="Basic and acidic residues" evidence="13">
    <location>
        <begin position="1"/>
        <end position="11"/>
    </location>
</feature>
<dbReference type="OrthoDB" id="9812586at2"/>
<dbReference type="HAMAP" id="MF_01151">
    <property type="entry name" value="GrpE"/>
    <property type="match status" value="1"/>
</dbReference>
<evidence type="ECO:0000256" key="8">
    <source>
        <dbReference type="ARBA" id="ARBA00072274"/>
    </source>
</evidence>
<dbReference type="InterPro" id="IPR000740">
    <property type="entry name" value="GrpE"/>
</dbReference>
<dbReference type="GO" id="GO:0051082">
    <property type="term" value="F:unfolded protein binding"/>
    <property type="evidence" value="ECO:0007669"/>
    <property type="project" value="TreeGrafter"/>
</dbReference>
<evidence type="ECO:0000256" key="12">
    <source>
        <dbReference type="RuleBase" id="RU004478"/>
    </source>
</evidence>
<sequence>MTENKNEKQTLENETIEESAAEAVFAEEEIPAEENHGQVEKDELQLAHEKIAELEAKIEEMDNRYLRLQADFDNSRRRAKLDMEAAQKYRVQSIASDLVEALDNFERATKIEAENEQTKSLLQGMEMVYKAITDALTKEGIEPISSVGEEFDPRLHQAVMQVQDENFGSNIVVEEFQKGYLLKDRVIRPAMVKVNE</sequence>
<keyword evidence="6 10" id="KW-0143">Chaperone</keyword>
<evidence type="ECO:0000256" key="4">
    <source>
        <dbReference type="ARBA" id="ARBA00022490"/>
    </source>
</evidence>
<evidence type="ECO:0000256" key="11">
    <source>
        <dbReference type="RuleBase" id="RU000639"/>
    </source>
</evidence>
<proteinExistence type="inferred from homology"/>
<feature type="region of interest" description="Disordered" evidence="13">
    <location>
        <begin position="1"/>
        <end position="43"/>
    </location>
</feature>
<dbReference type="SUPFAM" id="SSF51064">
    <property type="entry name" value="Head domain of nucleotide exchange factor GrpE"/>
    <property type="match status" value="1"/>
</dbReference>
<dbReference type="Pfam" id="PF01025">
    <property type="entry name" value="GrpE"/>
    <property type="match status" value="1"/>
</dbReference>
<dbReference type="GO" id="GO:0042803">
    <property type="term" value="F:protein homodimerization activity"/>
    <property type="evidence" value="ECO:0007669"/>
    <property type="project" value="InterPro"/>
</dbReference>
<comment type="subcellular location">
    <subcellularLocation>
        <location evidence="1 10">Cytoplasm</location>
    </subcellularLocation>
</comment>
<evidence type="ECO:0000313" key="14">
    <source>
        <dbReference type="EMBL" id="ASS96164.1"/>
    </source>
</evidence>
<dbReference type="PROSITE" id="PS01071">
    <property type="entry name" value="GRPE"/>
    <property type="match status" value="1"/>
</dbReference>
<dbReference type="NCBIfam" id="NF010738">
    <property type="entry name" value="PRK14140.1"/>
    <property type="match status" value="1"/>
</dbReference>